<gene>
    <name evidence="9" type="primary">fcl</name>
    <name evidence="11" type="ORF">GGE16_005138</name>
</gene>
<dbReference type="Pfam" id="PF01370">
    <property type="entry name" value="Epimerase"/>
    <property type="match status" value="1"/>
</dbReference>
<dbReference type="GO" id="GO:0050577">
    <property type="term" value="F:GDP-L-fucose synthase activity"/>
    <property type="evidence" value="ECO:0007669"/>
    <property type="project" value="UniProtKB-UniRule"/>
</dbReference>
<organism evidence="11 12">
    <name type="scientific">Rhizobium leguminosarum</name>
    <dbReference type="NCBI Taxonomy" id="384"/>
    <lineage>
        <taxon>Bacteria</taxon>
        <taxon>Pseudomonadati</taxon>
        <taxon>Pseudomonadota</taxon>
        <taxon>Alphaproteobacteria</taxon>
        <taxon>Hyphomicrobiales</taxon>
        <taxon>Rhizobiaceae</taxon>
        <taxon>Rhizobium/Agrobacterium group</taxon>
        <taxon>Rhizobium</taxon>
    </lineage>
</organism>
<feature type="binding site" evidence="9">
    <location>
        <begin position="17"/>
        <end position="23"/>
    </location>
    <ligand>
        <name>NADP(+)</name>
        <dbReference type="ChEBI" id="CHEBI:58349"/>
    </ligand>
</feature>
<comment type="function">
    <text evidence="9">Catalyzes the two-step NADP-dependent conversion of GDP-4-dehydro-6-deoxy-D-mannose to GDP-fucose, involving an epimerase and a reductase reaction.</text>
</comment>
<dbReference type="SUPFAM" id="SSF51735">
    <property type="entry name" value="NAD(P)-binding Rossmann-fold domains"/>
    <property type="match status" value="1"/>
</dbReference>
<feature type="binding site" evidence="9">
    <location>
        <begin position="111"/>
        <end position="114"/>
    </location>
    <ligand>
        <name>NADP(+)</name>
        <dbReference type="ChEBI" id="CHEBI:58349"/>
    </ligand>
</feature>
<evidence type="ECO:0000256" key="4">
    <source>
        <dbReference type="ARBA" id="ARBA00022857"/>
    </source>
</evidence>
<feature type="site" description="Important for catalytic activity" evidence="9">
    <location>
        <position position="115"/>
    </location>
</feature>
<feature type="binding site" evidence="9">
    <location>
        <begin position="169"/>
        <end position="172"/>
    </location>
    <ligand>
        <name>NADP(+)</name>
        <dbReference type="ChEBI" id="CHEBI:58349"/>
    </ligand>
</feature>
<feature type="binding site" evidence="9">
    <location>
        <position position="215"/>
    </location>
    <ligand>
        <name>substrate</name>
    </ligand>
</feature>
<dbReference type="PANTHER" id="PTHR43238">
    <property type="entry name" value="GDP-L-FUCOSE SYNTHASE"/>
    <property type="match status" value="1"/>
</dbReference>
<protein>
    <recommendedName>
        <fullName evidence="3 9">GDP-L-fucose synthase</fullName>
        <ecNumber evidence="3 9">1.1.1.271</ecNumber>
    </recommendedName>
    <alternativeName>
        <fullName evidence="9">GDP-4-keto-6-deoxy-D-mannose-3,5-epimerase-4-reductase</fullName>
    </alternativeName>
</protein>
<dbReference type="GO" id="GO:0042351">
    <property type="term" value="P:'de novo' GDP-L-fucose biosynthetic process"/>
    <property type="evidence" value="ECO:0007669"/>
    <property type="project" value="UniProtKB-UniRule"/>
</dbReference>
<dbReference type="AlphaFoldDB" id="A0AAE2SZY7"/>
<evidence type="ECO:0000256" key="1">
    <source>
        <dbReference type="ARBA" id="ARBA00004883"/>
    </source>
</evidence>
<feature type="binding site" evidence="9">
    <location>
        <position position="146"/>
    </location>
    <ligand>
        <name>NADP(+)</name>
        <dbReference type="ChEBI" id="CHEBI:58349"/>
    </ligand>
</feature>
<dbReference type="Proteomes" id="UP000538507">
    <property type="component" value="Unassembled WGS sequence"/>
</dbReference>
<keyword evidence="7 9" id="KW-0511">Multifunctional enzyme</keyword>
<dbReference type="Gene3D" id="3.90.25.10">
    <property type="entry name" value="UDP-galactose 4-epimerase, domain 1"/>
    <property type="match status" value="1"/>
</dbReference>
<dbReference type="PANTHER" id="PTHR43238:SF1">
    <property type="entry name" value="GDP-L-FUCOSE SYNTHASE"/>
    <property type="match status" value="1"/>
</dbReference>
<evidence type="ECO:0000256" key="3">
    <source>
        <dbReference type="ARBA" id="ARBA00012371"/>
    </source>
</evidence>
<accession>A0AAE2SZY7</accession>
<feature type="binding site" evidence="9">
    <location>
        <position position="193"/>
    </location>
    <ligand>
        <name>substrate</name>
    </ligand>
</feature>
<evidence type="ECO:0000256" key="2">
    <source>
        <dbReference type="ARBA" id="ARBA00005959"/>
    </source>
</evidence>
<feature type="domain" description="NAD-dependent epimerase/dehydratase" evidence="10">
    <location>
        <begin position="13"/>
        <end position="243"/>
    </location>
</feature>
<dbReference type="HAMAP" id="MF_00956">
    <property type="entry name" value="GDP_fucose_synth"/>
    <property type="match status" value="1"/>
</dbReference>
<comment type="catalytic activity">
    <reaction evidence="8 9">
        <text>GDP-beta-L-fucose + NADP(+) = GDP-4-dehydro-alpha-D-rhamnose + NADPH + H(+)</text>
        <dbReference type="Rhea" id="RHEA:18885"/>
        <dbReference type="ChEBI" id="CHEBI:15378"/>
        <dbReference type="ChEBI" id="CHEBI:57273"/>
        <dbReference type="ChEBI" id="CHEBI:57783"/>
        <dbReference type="ChEBI" id="CHEBI:57964"/>
        <dbReference type="ChEBI" id="CHEBI:58349"/>
        <dbReference type="EC" id="1.1.1.271"/>
    </reaction>
</comment>
<evidence type="ECO:0000313" key="12">
    <source>
        <dbReference type="Proteomes" id="UP000538507"/>
    </source>
</evidence>
<dbReference type="GO" id="GO:0016853">
    <property type="term" value="F:isomerase activity"/>
    <property type="evidence" value="ECO:0007669"/>
    <property type="project" value="UniProtKB-KW"/>
</dbReference>
<comment type="caution">
    <text evidence="11">The sequence shown here is derived from an EMBL/GenBank/DDBJ whole genome shotgun (WGS) entry which is preliminary data.</text>
</comment>
<dbReference type="EMBL" id="JACIGO010000008">
    <property type="protein sequence ID" value="MBB4293053.1"/>
    <property type="molecule type" value="Genomic_DNA"/>
</dbReference>
<feature type="binding site" evidence="9">
    <location>
        <position position="208"/>
    </location>
    <ligand>
        <name>substrate</name>
    </ligand>
</feature>
<dbReference type="InterPro" id="IPR036291">
    <property type="entry name" value="NAD(P)-bd_dom_sf"/>
</dbReference>
<dbReference type="Gene3D" id="3.40.50.720">
    <property type="entry name" value="NAD(P)-binding Rossmann-like Domain"/>
    <property type="match status" value="1"/>
</dbReference>
<sequence>MSEVIYSLAGKRVYVAGHRGMVGSAIVRRLAAEGCEVLTATRAEVDLRRQEQVEAWMSRNHPDAVFLAAARVGGILANDSYPADFLYDNLILQANVIHAAHRADVEKLMFLGSSCIYPKFADQPIVEDALLTGSLEPTNEWYAIAKIAGLKLCQAYRKQHGRDFISVMPTNLYGPEDNFDLGSSHVMPALIRKAHEAKINRQQEICIWGSGTPRREFLHVDDCADACLHLMKTYSADSHVNVGSGEDMTILELACLVSEVVGFEGKITHDLAKPDGTPRKLLSVDRLRALGWSPKVGLKEGIADAYRSFLDGRYLERSNRAISGDAVGPSDISFERAKTSAPHAPMLSPVAQHP</sequence>
<dbReference type="CDD" id="cd05239">
    <property type="entry name" value="GDP_FS_SDR_e"/>
    <property type="match status" value="1"/>
</dbReference>
<evidence type="ECO:0000256" key="8">
    <source>
        <dbReference type="ARBA" id="ARBA00051935"/>
    </source>
</evidence>
<evidence type="ECO:0000259" key="10">
    <source>
        <dbReference type="Pfam" id="PF01370"/>
    </source>
</evidence>
<evidence type="ECO:0000256" key="9">
    <source>
        <dbReference type="HAMAP-Rule" id="MF_00956"/>
    </source>
</evidence>
<evidence type="ECO:0000256" key="5">
    <source>
        <dbReference type="ARBA" id="ARBA00023002"/>
    </source>
</evidence>
<keyword evidence="6 9" id="KW-0413">Isomerase</keyword>
<feature type="active site" description="Proton donor/acceptor" evidence="9">
    <location>
        <position position="142"/>
    </location>
</feature>
<evidence type="ECO:0000313" key="11">
    <source>
        <dbReference type="EMBL" id="MBB4293053.1"/>
    </source>
</evidence>
<feature type="binding site" evidence="9">
    <location>
        <position position="275"/>
    </location>
    <ligand>
        <name>substrate</name>
    </ligand>
</feature>
<reference evidence="11 12" key="1">
    <citation type="submission" date="2020-08" db="EMBL/GenBank/DDBJ databases">
        <title>Genomic Encyclopedia of Type Strains, Phase IV (KMG-V): Genome sequencing to study the core and pangenomes of soil and plant-associated prokaryotes.</title>
        <authorList>
            <person name="Whitman W."/>
        </authorList>
    </citation>
    <scope>NUCLEOTIDE SEQUENCE [LARGE SCALE GENOMIC DNA]</scope>
    <source>
        <strain evidence="11 12">SEMIA 415</strain>
    </source>
</reference>
<name>A0AAE2SZY7_RHILE</name>
<dbReference type="InterPro" id="IPR028614">
    <property type="entry name" value="GDP_fucose/colitose_synth"/>
</dbReference>
<comment type="similarity">
    <text evidence="2 9">Belongs to the NAD(P)-dependent epimerase/dehydratase family. Fucose synthase subfamily.</text>
</comment>
<feature type="site" description="Important for catalytic activity" evidence="9">
    <location>
        <position position="113"/>
    </location>
</feature>
<evidence type="ECO:0000256" key="6">
    <source>
        <dbReference type="ARBA" id="ARBA00023235"/>
    </source>
</evidence>
<feature type="binding site" evidence="9">
    <location>
        <position position="185"/>
    </location>
    <ligand>
        <name>NADP(+)</name>
        <dbReference type="ChEBI" id="CHEBI:58349"/>
    </ligand>
</feature>
<keyword evidence="5 9" id="KW-0560">Oxidoreductase</keyword>
<dbReference type="EC" id="1.1.1.271" evidence="3 9"/>
<dbReference type="GO" id="GO:0070401">
    <property type="term" value="F:NADP+ binding"/>
    <property type="evidence" value="ECO:0007669"/>
    <property type="project" value="UniProtKB-UniRule"/>
</dbReference>
<dbReference type="FunFam" id="3.40.50.720:FF:000101">
    <property type="entry name" value="GDP-L-fucose synthase"/>
    <property type="match status" value="1"/>
</dbReference>
<proteinExistence type="inferred from homology"/>
<evidence type="ECO:0000256" key="7">
    <source>
        <dbReference type="ARBA" id="ARBA00023268"/>
    </source>
</evidence>
<comment type="pathway">
    <text evidence="1 9">Nucleotide-sugar biosynthesis; GDP-L-fucose biosynthesis via de novo pathway; GDP-L-fucose from GDP-alpha-D-mannose: step 2/2.</text>
</comment>
<dbReference type="RefSeq" id="WP_183609685.1">
    <property type="nucleotide sequence ID" value="NZ_JACHAZ010000008.1"/>
</dbReference>
<keyword evidence="4 9" id="KW-0521">NADP</keyword>
<dbReference type="InterPro" id="IPR001509">
    <property type="entry name" value="Epimerase_deHydtase"/>
</dbReference>